<keyword evidence="3" id="KW-1185">Reference proteome</keyword>
<dbReference type="EMBL" id="AP017895">
    <property type="protein sequence ID" value="BAV88996.1"/>
    <property type="molecule type" value="Genomic_DNA"/>
</dbReference>
<evidence type="ECO:0000256" key="1">
    <source>
        <dbReference type="SAM" id="MobiDB-lite"/>
    </source>
</evidence>
<organism evidence="2 3">
    <name type="scientific">Rothia aeria</name>
    <dbReference type="NCBI Taxonomy" id="172042"/>
    <lineage>
        <taxon>Bacteria</taxon>
        <taxon>Bacillati</taxon>
        <taxon>Actinomycetota</taxon>
        <taxon>Actinomycetes</taxon>
        <taxon>Micrococcales</taxon>
        <taxon>Micrococcaceae</taxon>
        <taxon>Rothia</taxon>
    </lineage>
</organism>
<evidence type="ECO:0000313" key="3">
    <source>
        <dbReference type="Proteomes" id="UP000250241"/>
    </source>
</evidence>
<gene>
    <name evidence="2" type="ORF">RA11412_2697</name>
</gene>
<reference evidence="2 3" key="1">
    <citation type="submission" date="2016-10" db="EMBL/GenBank/DDBJ databases">
        <title>Genome sequence of Rothia aeria strain JCM11412.</title>
        <authorList>
            <person name="Nambu T."/>
        </authorList>
    </citation>
    <scope>NUCLEOTIDE SEQUENCE [LARGE SCALE GENOMIC DNA]</scope>
    <source>
        <strain evidence="2 3">JCM 11412</strain>
    </source>
</reference>
<accession>A0A2Z5R394</accession>
<feature type="region of interest" description="Disordered" evidence="1">
    <location>
        <begin position="52"/>
        <end position="85"/>
    </location>
</feature>
<name>A0A2Z5R394_9MICC</name>
<sequence length="85" mass="9316">MNLPLFAEPSSGARGGRTSIPHYVELLGMDARSELGAQIERVVLLGIPRSHGQSVPCWGGKASRRRTTRRVKPAGMSREHAPRKK</sequence>
<dbReference type="KEGG" id="raj:RA11412_2697"/>
<dbReference type="AlphaFoldDB" id="A0A2Z5R394"/>
<protein>
    <submittedName>
        <fullName evidence="2">2-succinyl-5-enolpyruvyl-6-hydroxy-3-cyclohexene-1-carboxylic-acid synthase</fullName>
    </submittedName>
</protein>
<dbReference type="Proteomes" id="UP000250241">
    <property type="component" value="Chromosome"/>
</dbReference>
<feature type="compositionally biased region" description="Basic residues" evidence="1">
    <location>
        <begin position="62"/>
        <end position="72"/>
    </location>
</feature>
<proteinExistence type="predicted"/>
<evidence type="ECO:0000313" key="2">
    <source>
        <dbReference type="EMBL" id="BAV88996.1"/>
    </source>
</evidence>